<evidence type="ECO:0000259" key="8">
    <source>
        <dbReference type="PROSITE" id="PS51192"/>
    </source>
</evidence>
<dbReference type="SUPFAM" id="SSF52540">
    <property type="entry name" value="P-loop containing nucleoside triphosphate hydrolases"/>
    <property type="match status" value="1"/>
</dbReference>
<dbReference type="GO" id="GO:0005634">
    <property type="term" value="C:nucleus"/>
    <property type="evidence" value="ECO:0007669"/>
    <property type="project" value="TreeGrafter"/>
</dbReference>
<evidence type="ECO:0000256" key="7">
    <source>
        <dbReference type="ARBA" id="ARBA00034808"/>
    </source>
</evidence>
<dbReference type="PANTHER" id="PTHR13710">
    <property type="entry name" value="DNA HELICASE RECQ FAMILY MEMBER"/>
    <property type="match status" value="1"/>
</dbReference>
<dbReference type="EMBL" id="JADGJD010000498">
    <property type="protein sequence ID" value="KAJ3050570.1"/>
    <property type="molecule type" value="Genomic_DNA"/>
</dbReference>
<dbReference type="GO" id="GO:0005737">
    <property type="term" value="C:cytoplasm"/>
    <property type="evidence" value="ECO:0007669"/>
    <property type="project" value="TreeGrafter"/>
</dbReference>
<evidence type="ECO:0000256" key="4">
    <source>
        <dbReference type="ARBA" id="ARBA00022840"/>
    </source>
</evidence>
<dbReference type="GO" id="GO:0005524">
    <property type="term" value="F:ATP binding"/>
    <property type="evidence" value="ECO:0007669"/>
    <property type="project" value="UniProtKB-KW"/>
</dbReference>
<keyword evidence="2" id="KW-0547">Nucleotide-binding</keyword>
<keyword evidence="3" id="KW-0378">Hydrolase</keyword>
<dbReference type="Pfam" id="PF00271">
    <property type="entry name" value="Helicase_C"/>
    <property type="match status" value="1"/>
</dbReference>
<keyword evidence="4" id="KW-0067">ATP-binding</keyword>
<dbReference type="PROSITE" id="PS51192">
    <property type="entry name" value="HELICASE_ATP_BIND_1"/>
    <property type="match status" value="1"/>
</dbReference>
<dbReference type="CDD" id="cd17920">
    <property type="entry name" value="DEXHc_RecQ"/>
    <property type="match status" value="1"/>
</dbReference>
<dbReference type="InterPro" id="IPR001650">
    <property type="entry name" value="Helicase_C-like"/>
</dbReference>
<dbReference type="GO" id="GO:0005694">
    <property type="term" value="C:chromosome"/>
    <property type="evidence" value="ECO:0007669"/>
    <property type="project" value="TreeGrafter"/>
</dbReference>
<dbReference type="EC" id="5.6.2.4" evidence="7"/>
<accession>A0AAD5SCE4</accession>
<feature type="non-terminal residue" evidence="9">
    <location>
        <position position="273"/>
    </location>
</feature>
<dbReference type="InterPro" id="IPR002464">
    <property type="entry name" value="DNA/RNA_helicase_DEAH_CS"/>
</dbReference>
<dbReference type="PANTHER" id="PTHR13710:SF152">
    <property type="entry name" value="ATP-DEPENDENT DNA HELICASE Q5"/>
    <property type="match status" value="1"/>
</dbReference>
<comment type="caution">
    <text evidence="9">The sequence shown here is derived from an EMBL/GenBank/DDBJ whole genome shotgun (WGS) entry which is preliminary data.</text>
</comment>
<dbReference type="AlphaFoldDB" id="A0AAD5SCE4"/>
<organism evidence="9 10">
    <name type="scientific">Rhizophlyctis rosea</name>
    <dbReference type="NCBI Taxonomy" id="64517"/>
    <lineage>
        <taxon>Eukaryota</taxon>
        <taxon>Fungi</taxon>
        <taxon>Fungi incertae sedis</taxon>
        <taxon>Chytridiomycota</taxon>
        <taxon>Chytridiomycota incertae sedis</taxon>
        <taxon>Chytridiomycetes</taxon>
        <taxon>Rhizophlyctidales</taxon>
        <taxon>Rhizophlyctidaceae</taxon>
        <taxon>Rhizophlyctis</taxon>
    </lineage>
</organism>
<dbReference type="GO" id="GO:0043138">
    <property type="term" value="F:3'-5' DNA helicase activity"/>
    <property type="evidence" value="ECO:0007669"/>
    <property type="project" value="UniProtKB-EC"/>
</dbReference>
<dbReference type="InterPro" id="IPR011545">
    <property type="entry name" value="DEAD/DEAH_box_helicase_dom"/>
</dbReference>
<protein>
    <recommendedName>
        <fullName evidence="7">DNA 3'-5' helicase</fullName>
        <ecNumber evidence="7">5.6.2.4</ecNumber>
    </recommendedName>
</protein>
<evidence type="ECO:0000313" key="9">
    <source>
        <dbReference type="EMBL" id="KAJ3050570.1"/>
    </source>
</evidence>
<evidence type="ECO:0000256" key="6">
    <source>
        <dbReference type="ARBA" id="ARBA00034617"/>
    </source>
</evidence>
<dbReference type="InterPro" id="IPR027417">
    <property type="entry name" value="P-loop_NTPase"/>
</dbReference>
<proteinExistence type="inferred from homology"/>
<dbReference type="Pfam" id="PF00270">
    <property type="entry name" value="DEAD"/>
    <property type="match status" value="1"/>
</dbReference>
<comment type="catalytic activity">
    <reaction evidence="6">
        <text>Couples ATP hydrolysis with the unwinding of duplex DNA by translocating in the 3'-5' direction.</text>
        <dbReference type="EC" id="5.6.2.4"/>
    </reaction>
</comment>
<evidence type="ECO:0000256" key="2">
    <source>
        <dbReference type="ARBA" id="ARBA00022741"/>
    </source>
</evidence>
<keyword evidence="5" id="KW-0238">DNA-binding</keyword>
<dbReference type="PROSITE" id="PS00690">
    <property type="entry name" value="DEAH_ATP_HELICASE"/>
    <property type="match status" value="1"/>
</dbReference>
<evidence type="ECO:0000313" key="10">
    <source>
        <dbReference type="Proteomes" id="UP001212841"/>
    </source>
</evidence>
<dbReference type="GO" id="GO:0009378">
    <property type="term" value="F:four-way junction helicase activity"/>
    <property type="evidence" value="ECO:0007669"/>
    <property type="project" value="TreeGrafter"/>
</dbReference>
<evidence type="ECO:0000256" key="5">
    <source>
        <dbReference type="ARBA" id="ARBA00023125"/>
    </source>
</evidence>
<dbReference type="Gene3D" id="3.40.50.300">
    <property type="entry name" value="P-loop containing nucleotide triphosphate hydrolases"/>
    <property type="match status" value="2"/>
</dbReference>
<name>A0AAD5SCE4_9FUNG</name>
<sequence length="273" mass="31047">MQSQQHANAIILKQNQVDALLKLKIKAATYNSSLKERDKTAVVNDLNLLKPTIKLLYVTPERMADHNFRETMERVYSRRMLARLVIDEAHCISEWGHDFRADYRKLSWWKENLPELPIMALTATATQGVRQDILKSLSISTPKLKTFITSFNRPNLHYEVRYKPPDNDPYPDIHTFIQTIYSNRRQRLATLASSSTSTSTTPTERATGVCGIVYCQTKKTCEEVAFQLRRGGVRARAYHGGLSNNDRKKVLESWTGTDAWSIDLGMDLNGGGA</sequence>
<gene>
    <name evidence="9" type="ORF">HK097_008431</name>
</gene>
<dbReference type="GO" id="GO:0000724">
    <property type="term" value="P:double-strand break repair via homologous recombination"/>
    <property type="evidence" value="ECO:0007669"/>
    <property type="project" value="TreeGrafter"/>
</dbReference>
<reference evidence="9" key="1">
    <citation type="submission" date="2020-05" db="EMBL/GenBank/DDBJ databases">
        <title>Phylogenomic resolution of chytrid fungi.</title>
        <authorList>
            <person name="Stajich J.E."/>
            <person name="Amses K."/>
            <person name="Simmons R."/>
            <person name="Seto K."/>
            <person name="Myers J."/>
            <person name="Bonds A."/>
            <person name="Quandt C.A."/>
            <person name="Barry K."/>
            <person name="Liu P."/>
            <person name="Grigoriev I."/>
            <person name="Longcore J.E."/>
            <person name="James T.Y."/>
        </authorList>
    </citation>
    <scope>NUCLEOTIDE SEQUENCE</scope>
    <source>
        <strain evidence="9">JEL0318</strain>
    </source>
</reference>
<keyword evidence="10" id="KW-1185">Reference proteome</keyword>
<dbReference type="Proteomes" id="UP001212841">
    <property type="component" value="Unassembled WGS sequence"/>
</dbReference>
<dbReference type="InterPro" id="IPR014001">
    <property type="entry name" value="Helicase_ATP-bd"/>
</dbReference>
<feature type="domain" description="Helicase ATP-binding" evidence="8">
    <location>
        <begin position="12"/>
        <end position="143"/>
    </location>
</feature>
<evidence type="ECO:0000256" key="3">
    <source>
        <dbReference type="ARBA" id="ARBA00022801"/>
    </source>
</evidence>
<dbReference type="GO" id="GO:0003677">
    <property type="term" value="F:DNA binding"/>
    <property type="evidence" value="ECO:0007669"/>
    <property type="project" value="UniProtKB-KW"/>
</dbReference>
<comment type="similarity">
    <text evidence="1">Belongs to the helicase family. RecQ subfamily.</text>
</comment>
<evidence type="ECO:0000256" key="1">
    <source>
        <dbReference type="ARBA" id="ARBA00005446"/>
    </source>
</evidence>
<dbReference type="GO" id="GO:0016787">
    <property type="term" value="F:hydrolase activity"/>
    <property type="evidence" value="ECO:0007669"/>
    <property type="project" value="UniProtKB-KW"/>
</dbReference>